<feature type="non-terminal residue" evidence="2">
    <location>
        <position position="135"/>
    </location>
</feature>
<name>G9K8Z2_MUSPF</name>
<sequence>LFLPAGDLRAQSLPRVSAAHHRAAGVRTRLPSPGELQRVLPAVPGHALGRRHLLSRRYGGPMRLGLPFRTPPLLSGLRALGAAKVDSIVRERARALAAPGARSARPARPLSPPPLSPPRAADRASGTAREAAAQG</sequence>
<accession>G9K8Z2</accession>
<dbReference type="EMBL" id="JP012769">
    <property type="protein sequence ID" value="AES01367.1"/>
    <property type="molecule type" value="mRNA"/>
</dbReference>
<feature type="region of interest" description="Disordered" evidence="1">
    <location>
        <begin position="94"/>
        <end position="135"/>
    </location>
</feature>
<evidence type="ECO:0000313" key="2">
    <source>
        <dbReference type="EMBL" id="AES01367.1"/>
    </source>
</evidence>
<organism evidence="2">
    <name type="scientific">Mustela putorius furo</name>
    <name type="common">European domestic ferret</name>
    <name type="synonym">Mustela furo</name>
    <dbReference type="NCBI Taxonomy" id="9669"/>
    <lineage>
        <taxon>Eukaryota</taxon>
        <taxon>Metazoa</taxon>
        <taxon>Chordata</taxon>
        <taxon>Craniata</taxon>
        <taxon>Vertebrata</taxon>
        <taxon>Euteleostomi</taxon>
        <taxon>Mammalia</taxon>
        <taxon>Eutheria</taxon>
        <taxon>Laurasiatheria</taxon>
        <taxon>Carnivora</taxon>
        <taxon>Caniformia</taxon>
        <taxon>Musteloidea</taxon>
        <taxon>Mustelidae</taxon>
        <taxon>Mustelinae</taxon>
        <taxon>Mustela</taxon>
    </lineage>
</organism>
<protein>
    <submittedName>
        <fullName evidence="2">Leukotriene C4 synthase</fullName>
    </submittedName>
</protein>
<dbReference type="AlphaFoldDB" id="G9K8Z2"/>
<reference evidence="2" key="1">
    <citation type="journal article" date="2013" name="J. Virol.">
        <title>Sequencing, annotation, and characterization of the influenza ferret infectome.</title>
        <authorList>
            <person name="Leon A.J."/>
            <person name="Banner D."/>
            <person name="Xu L."/>
            <person name="Ran L."/>
            <person name="Peng Z."/>
            <person name="Yi K."/>
            <person name="Chen C."/>
            <person name="Xu F."/>
            <person name="Huang J."/>
            <person name="Zhao Z."/>
            <person name="Lin Z."/>
            <person name="Huang S.H."/>
            <person name="Fang Y."/>
            <person name="Kelvin A.A."/>
            <person name="Ross T.M."/>
            <person name="Farooqui A."/>
            <person name="Kelvin D.J."/>
        </authorList>
    </citation>
    <scope>NUCLEOTIDE SEQUENCE</scope>
    <source>
        <tissue evidence="2">Lungs</tissue>
    </source>
</reference>
<feature type="compositionally biased region" description="Low complexity" evidence="1">
    <location>
        <begin position="95"/>
        <end position="108"/>
    </location>
</feature>
<evidence type="ECO:0000256" key="1">
    <source>
        <dbReference type="SAM" id="MobiDB-lite"/>
    </source>
</evidence>
<feature type="non-terminal residue" evidence="2">
    <location>
        <position position="1"/>
    </location>
</feature>
<proteinExistence type="evidence at transcript level"/>